<dbReference type="InterPro" id="IPR019059">
    <property type="entry name" value="Restrct_endonuc_II_HaeIII"/>
</dbReference>
<reference evidence="1 2" key="2">
    <citation type="submission" date="2018-03" db="EMBL/GenBank/DDBJ databases">
        <authorList>
            <person name="Keele B.F."/>
        </authorList>
    </citation>
    <scope>NUCLEOTIDE SEQUENCE [LARGE SCALE GENOMIC DNA]</scope>
    <source>
        <strain evidence="1 2">CCALA 016</strain>
    </source>
</reference>
<dbReference type="RefSeq" id="WP_106459355.1">
    <property type="nucleotide sequence ID" value="NZ_PXOH01000052.1"/>
</dbReference>
<evidence type="ECO:0008006" key="3">
    <source>
        <dbReference type="Google" id="ProtNLM"/>
    </source>
</evidence>
<accession>A0A2T1LR72</accession>
<name>A0A2T1LR72_9CHRO</name>
<reference evidence="1 2" key="1">
    <citation type="submission" date="2018-03" db="EMBL/GenBank/DDBJ databases">
        <title>The ancient ancestry and fast evolution of plastids.</title>
        <authorList>
            <person name="Moore K.R."/>
            <person name="Magnabosco C."/>
            <person name="Momper L."/>
            <person name="Gold D.A."/>
            <person name="Bosak T."/>
            <person name="Fournier G.P."/>
        </authorList>
    </citation>
    <scope>NUCLEOTIDE SEQUENCE [LARGE SCALE GENOMIC DNA]</scope>
    <source>
        <strain evidence="1 2">CCALA 016</strain>
    </source>
</reference>
<dbReference type="OrthoDB" id="7923544at2"/>
<proteinExistence type="predicted"/>
<gene>
    <name evidence="1" type="ORF">C7H19_23570</name>
</gene>
<evidence type="ECO:0000313" key="2">
    <source>
        <dbReference type="Proteomes" id="UP000239001"/>
    </source>
</evidence>
<keyword evidence="2" id="KW-1185">Reference proteome</keyword>
<organism evidence="1 2">
    <name type="scientific">Aphanothece hegewaldii CCALA 016</name>
    <dbReference type="NCBI Taxonomy" id="2107694"/>
    <lineage>
        <taxon>Bacteria</taxon>
        <taxon>Bacillati</taxon>
        <taxon>Cyanobacteriota</taxon>
        <taxon>Cyanophyceae</taxon>
        <taxon>Oscillatoriophycideae</taxon>
        <taxon>Chroococcales</taxon>
        <taxon>Aphanothecaceae</taxon>
        <taxon>Aphanothece</taxon>
    </lineage>
</organism>
<dbReference type="Pfam" id="PF09556">
    <property type="entry name" value="RE_HaeIII"/>
    <property type="match status" value="1"/>
</dbReference>
<protein>
    <recommendedName>
        <fullName evidence="3">HaeIII family restriction endonuclease</fullName>
    </recommendedName>
</protein>
<dbReference type="EMBL" id="PXOH01000052">
    <property type="protein sequence ID" value="PSF30602.1"/>
    <property type="molecule type" value="Genomic_DNA"/>
</dbReference>
<dbReference type="Proteomes" id="UP000239001">
    <property type="component" value="Unassembled WGS sequence"/>
</dbReference>
<comment type="caution">
    <text evidence="1">The sequence shown here is derived from an EMBL/GenBank/DDBJ whole genome shotgun (WGS) entry which is preliminary data.</text>
</comment>
<dbReference type="AlphaFoldDB" id="A0A2T1LR72"/>
<evidence type="ECO:0000313" key="1">
    <source>
        <dbReference type="EMBL" id="PSF30602.1"/>
    </source>
</evidence>
<sequence>MSNKSNQHGRALEFAIVQEICARLTGKVVLTQRANDSQAKDSLHYALLSQKMQNDFLVCSQTIYNWLEQEFTLSQTNQVNIDRFPDLSGTQGNVSDIHIKLDLAREINLSIKHRNIALKHQRPKTTPQHCGYSRDSQQSRAFYTEYERIAARFAQQTSGRTKFNELPENIKSNYLYQPICQLITEFINSYCQSQTNAEHLFRFLTGTTDYYKIHFDGNKRTINIVEFANLPPVKSVLAKTEKQYIYLDFSNEWCISMRLHNASRRITKNPSLKFDTQPKTMSVSETIIKI</sequence>